<keyword evidence="12" id="KW-1185">Reference proteome</keyword>
<dbReference type="InterPro" id="IPR023471">
    <property type="entry name" value="CtaG/Cox11_dom_sf"/>
</dbReference>
<keyword evidence="7 10" id="KW-1133">Transmembrane helix</keyword>
<name>A0A9E5T4C3_9GAMM</name>
<dbReference type="Gene3D" id="2.60.370.10">
    <property type="entry name" value="Ctag/Cox11"/>
    <property type="match status" value="1"/>
</dbReference>
<comment type="subcellular location">
    <subcellularLocation>
        <location evidence="2">Cell inner membrane</location>
        <topology evidence="2">Single-pass type II membrane protein</topology>
        <orientation evidence="2">Periplasmic side</orientation>
    </subcellularLocation>
</comment>
<evidence type="ECO:0000256" key="3">
    <source>
        <dbReference type="ARBA" id="ARBA00009620"/>
    </source>
</evidence>
<evidence type="ECO:0000256" key="5">
    <source>
        <dbReference type="ARBA" id="ARBA00022692"/>
    </source>
</evidence>
<dbReference type="Pfam" id="PF04442">
    <property type="entry name" value="CtaG_Cox11"/>
    <property type="match status" value="1"/>
</dbReference>
<dbReference type="EMBL" id="JAAONZ010000022">
    <property type="protein sequence ID" value="NHO67953.1"/>
    <property type="molecule type" value="Genomic_DNA"/>
</dbReference>
<dbReference type="InterPro" id="IPR007533">
    <property type="entry name" value="Cyt_c_oxidase_assmbl_CtaG"/>
</dbReference>
<keyword evidence="8" id="KW-0186">Copper</keyword>
<evidence type="ECO:0000256" key="9">
    <source>
        <dbReference type="ARBA" id="ARBA00023136"/>
    </source>
</evidence>
<feature type="transmembrane region" description="Helical" evidence="10">
    <location>
        <begin position="12"/>
        <end position="31"/>
    </location>
</feature>
<evidence type="ECO:0000256" key="1">
    <source>
        <dbReference type="ARBA" id="ARBA00004007"/>
    </source>
</evidence>
<evidence type="ECO:0000256" key="6">
    <source>
        <dbReference type="ARBA" id="ARBA00022968"/>
    </source>
</evidence>
<organism evidence="11 12">
    <name type="scientific">Pseudomaricurvus hydrocarbonicus</name>
    <dbReference type="NCBI Taxonomy" id="1470433"/>
    <lineage>
        <taxon>Bacteria</taxon>
        <taxon>Pseudomonadati</taxon>
        <taxon>Pseudomonadota</taxon>
        <taxon>Gammaproteobacteria</taxon>
        <taxon>Cellvibrionales</taxon>
        <taxon>Cellvibrionaceae</taxon>
        <taxon>Pseudomaricurvus</taxon>
    </lineage>
</organism>
<dbReference type="PANTHER" id="PTHR21320:SF3">
    <property type="entry name" value="CYTOCHROME C OXIDASE ASSEMBLY PROTEIN COX11, MITOCHONDRIAL-RELATED"/>
    <property type="match status" value="1"/>
</dbReference>
<proteinExistence type="inferred from homology"/>
<comment type="caution">
    <text evidence="11">The sequence shown here is derived from an EMBL/GenBank/DDBJ whole genome shotgun (WGS) entry which is preliminary data.</text>
</comment>
<dbReference type="Proteomes" id="UP000787472">
    <property type="component" value="Unassembled WGS sequence"/>
</dbReference>
<sequence length="215" mass="23776">MTDSTQNSTRIITLKLLAVVVAMFVFAIYVMPPLYNLFCDITGLNGKTGGRYQPTEIVVDTSRQVTVQFLATNNENMPWRFQPVLQSVKVHPGEEVEIRYYAQNPTSRDMVAQAVPSLVPFKATDYFHKTECFCFNQQPLAAGSSAELPLRFIVDQDIPDQLHTITLSYTLFDITGKFGADEGAVSALVEPDTATVENTALAMNRFANEPAVSGL</sequence>
<reference evidence="11" key="1">
    <citation type="submission" date="2020-03" db="EMBL/GenBank/DDBJ databases">
        <authorList>
            <person name="Guo F."/>
        </authorList>
    </citation>
    <scope>NUCLEOTIDE SEQUENCE</scope>
    <source>
        <strain evidence="11">JCM 30134</strain>
    </source>
</reference>
<evidence type="ECO:0000256" key="4">
    <source>
        <dbReference type="ARBA" id="ARBA00015384"/>
    </source>
</evidence>
<protein>
    <recommendedName>
        <fullName evidence="4">Cytochrome c oxidase assembly protein CtaG</fullName>
    </recommendedName>
</protein>
<keyword evidence="9 10" id="KW-0472">Membrane</keyword>
<evidence type="ECO:0000256" key="2">
    <source>
        <dbReference type="ARBA" id="ARBA00004382"/>
    </source>
</evidence>
<evidence type="ECO:0000313" key="11">
    <source>
        <dbReference type="EMBL" id="NHO67953.1"/>
    </source>
</evidence>
<comment type="function">
    <text evidence="1">Exerts its effect at some terminal stage of cytochrome c oxidase synthesis, probably by being involved in the insertion of the copper B into subunit I.</text>
</comment>
<keyword evidence="6" id="KW-0735">Signal-anchor</keyword>
<accession>A0A9E5T4C3</accession>
<dbReference type="AlphaFoldDB" id="A0A9E5T4C3"/>
<dbReference type="RefSeq" id="WP_167191497.1">
    <property type="nucleotide sequence ID" value="NZ_JAAONZ010000022.1"/>
</dbReference>
<dbReference type="GO" id="GO:0005507">
    <property type="term" value="F:copper ion binding"/>
    <property type="evidence" value="ECO:0007669"/>
    <property type="project" value="InterPro"/>
</dbReference>
<gene>
    <name evidence="11" type="ORF">G8770_20595</name>
</gene>
<keyword evidence="5 10" id="KW-0812">Transmembrane</keyword>
<comment type="similarity">
    <text evidence="3">Belongs to the COX11/CtaG family.</text>
</comment>
<dbReference type="NCBIfam" id="NF003465">
    <property type="entry name" value="PRK05089.1"/>
    <property type="match status" value="1"/>
</dbReference>
<dbReference type="SUPFAM" id="SSF110111">
    <property type="entry name" value="Ctag/Cox11"/>
    <property type="match status" value="1"/>
</dbReference>
<evidence type="ECO:0000256" key="7">
    <source>
        <dbReference type="ARBA" id="ARBA00022989"/>
    </source>
</evidence>
<evidence type="ECO:0000313" key="12">
    <source>
        <dbReference type="Proteomes" id="UP000787472"/>
    </source>
</evidence>
<dbReference type="PANTHER" id="PTHR21320">
    <property type="entry name" value="CYTOCHROME C OXIDASE ASSEMBLY PROTEIN COX11-RELATED"/>
    <property type="match status" value="1"/>
</dbReference>
<evidence type="ECO:0000256" key="8">
    <source>
        <dbReference type="ARBA" id="ARBA00023008"/>
    </source>
</evidence>
<evidence type="ECO:0000256" key="10">
    <source>
        <dbReference type="SAM" id="Phobius"/>
    </source>
</evidence>
<dbReference type="GO" id="GO:0005886">
    <property type="term" value="C:plasma membrane"/>
    <property type="evidence" value="ECO:0007669"/>
    <property type="project" value="UniProtKB-SubCell"/>
</dbReference>